<dbReference type="AlphaFoldDB" id="A0A1R2BWB2"/>
<comment type="caution">
    <text evidence="3">The sequence shown here is derived from an EMBL/GenBank/DDBJ whole genome shotgun (WGS) entry which is preliminary data.</text>
</comment>
<evidence type="ECO:0000313" key="4">
    <source>
        <dbReference type="Proteomes" id="UP000187209"/>
    </source>
</evidence>
<dbReference type="SUPFAM" id="SSF117281">
    <property type="entry name" value="Kelch motif"/>
    <property type="match status" value="1"/>
</dbReference>
<dbReference type="Proteomes" id="UP000187209">
    <property type="component" value="Unassembled WGS sequence"/>
</dbReference>
<organism evidence="3 4">
    <name type="scientific">Stentor coeruleus</name>
    <dbReference type="NCBI Taxonomy" id="5963"/>
    <lineage>
        <taxon>Eukaryota</taxon>
        <taxon>Sar</taxon>
        <taxon>Alveolata</taxon>
        <taxon>Ciliophora</taxon>
        <taxon>Postciliodesmatophora</taxon>
        <taxon>Heterotrichea</taxon>
        <taxon>Heterotrichida</taxon>
        <taxon>Stentoridae</taxon>
        <taxon>Stentor</taxon>
    </lineage>
</organism>
<evidence type="ECO:0000256" key="2">
    <source>
        <dbReference type="ARBA" id="ARBA00022737"/>
    </source>
</evidence>
<keyword evidence="4" id="KW-1185">Reference proteome</keyword>
<dbReference type="PANTHER" id="PTHR45632:SF3">
    <property type="entry name" value="KELCH-LIKE PROTEIN 32"/>
    <property type="match status" value="1"/>
</dbReference>
<dbReference type="SMART" id="SM00612">
    <property type="entry name" value="Kelch"/>
    <property type="match status" value="2"/>
</dbReference>
<dbReference type="Gene3D" id="2.120.10.80">
    <property type="entry name" value="Kelch-type beta propeller"/>
    <property type="match status" value="1"/>
</dbReference>
<protein>
    <recommendedName>
        <fullName evidence="5">Kelch motif family protein</fullName>
    </recommendedName>
</protein>
<name>A0A1R2BWB2_9CILI</name>
<dbReference type="InterPro" id="IPR006652">
    <property type="entry name" value="Kelch_1"/>
</dbReference>
<sequence>MQSNNETNFLNQPTNDHIPISQRASEPILLAPSLLVSLNSSVIRFSRDFKKTEEIQIRNLTKGMKCLVLNNDEILIAGGVNKSAFKYNVSQRLFSNLPDLLTPRRFFGFSFIGDCPAVIGGMIDGKRVGNVEILINSEWIQIESLRIPRLHTSAIRHGNNTYVFGGISVKINAEIEKYEAGAGWINLRVKIPDRIVKFGLAYSEDSIFLLGGKSKKRRFRNKKQKIKEKNRKIQVYRFNVYSQTFTALRLLAYPFRTENAGSAVYCDGIIYLLNKSYRGVINYIPNILI</sequence>
<evidence type="ECO:0000313" key="3">
    <source>
        <dbReference type="EMBL" id="OMJ81054.1"/>
    </source>
</evidence>
<keyword evidence="2" id="KW-0677">Repeat</keyword>
<proteinExistence type="predicted"/>
<accession>A0A1R2BWB2</accession>
<evidence type="ECO:0008006" key="5">
    <source>
        <dbReference type="Google" id="ProtNLM"/>
    </source>
</evidence>
<gene>
    <name evidence="3" type="ORF">SteCoe_18561</name>
</gene>
<keyword evidence="1" id="KW-0880">Kelch repeat</keyword>
<dbReference type="EMBL" id="MPUH01000396">
    <property type="protein sequence ID" value="OMJ81054.1"/>
    <property type="molecule type" value="Genomic_DNA"/>
</dbReference>
<dbReference type="InterPro" id="IPR015915">
    <property type="entry name" value="Kelch-typ_b-propeller"/>
</dbReference>
<reference evidence="3 4" key="1">
    <citation type="submission" date="2016-11" db="EMBL/GenBank/DDBJ databases">
        <title>The macronuclear genome of Stentor coeruleus: a giant cell with tiny introns.</title>
        <authorList>
            <person name="Slabodnick M."/>
            <person name="Ruby J.G."/>
            <person name="Reiff S.B."/>
            <person name="Swart E.C."/>
            <person name="Gosai S."/>
            <person name="Prabakaran S."/>
            <person name="Witkowska E."/>
            <person name="Larue G.E."/>
            <person name="Fisher S."/>
            <person name="Freeman R.M."/>
            <person name="Gunawardena J."/>
            <person name="Chu W."/>
            <person name="Stover N.A."/>
            <person name="Gregory B.D."/>
            <person name="Nowacki M."/>
            <person name="Derisi J."/>
            <person name="Roy S.W."/>
            <person name="Marshall W.F."/>
            <person name="Sood P."/>
        </authorList>
    </citation>
    <scope>NUCLEOTIDE SEQUENCE [LARGE SCALE GENOMIC DNA]</scope>
    <source>
        <strain evidence="3">WM001</strain>
    </source>
</reference>
<evidence type="ECO:0000256" key="1">
    <source>
        <dbReference type="ARBA" id="ARBA00022441"/>
    </source>
</evidence>
<dbReference type="PANTHER" id="PTHR45632">
    <property type="entry name" value="LD33804P"/>
    <property type="match status" value="1"/>
</dbReference>